<evidence type="ECO:0000259" key="1">
    <source>
        <dbReference type="Pfam" id="PF13360"/>
    </source>
</evidence>
<proteinExistence type="predicted"/>
<organism evidence="2 3">
    <name type="scientific">Cecembia calidifontis</name>
    <dbReference type="NCBI Taxonomy" id="1187080"/>
    <lineage>
        <taxon>Bacteria</taxon>
        <taxon>Pseudomonadati</taxon>
        <taxon>Bacteroidota</taxon>
        <taxon>Cytophagia</taxon>
        <taxon>Cytophagales</taxon>
        <taxon>Cyclobacteriaceae</taxon>
        <taxon>Cecembia</taxon>
    </lineage>
</organism>
<protein>
    <submittedName>
        <fullName evidence="2">Putative pyrroloquinoline-quinone binding quinoprotein</fullName>
    </submittedName>
</protein>
<dbReference type="InterPro" id="IPR002372">
    <property type="entry name" value="PQQ_rpt_dom"/>
</dbReference>
<dbReference type="SMART" id="SM00564">
    <property type="entry name" value="PQQ"/>
    <property type="match status" value="4"/>
</dbReference>
<dbReference type="AlphaFoldDB" id="A0A4Q7P7B0"/>
<dbReference type="PANTHER" id="PTHR34512">
    <property type="entry name" value="CELL SURFACE PROTEIN"/>
    <property type="match status" value="1"/>
</dbReference>
<dbReference type="Gene3D" id="2.130.10.10">
    <property type="entry name" value="YVTN repeat-like/Quinoprotein amine dehydrogenase"/>
    <property type="match status" value="2"/>
</dbReference>
<dbReference type="EMBL" id="SGXG01000001">
    <property type="protein sequence ID" value="RZS95687.1"/>
    <property type="molecule type" value="Genomic_DNA"/>
</dbReference>
<reference evidence="2 3" key="1">
    <citation type="submission" date="2019-02" db="EMBL/GenBank/DDBJ databases">
        <title>Genomic Encyclopedia of Archaeal and Bacterial Type Strains, Phase II (KMG-II): from individual species to whole genera.</title>
        <authorList>
            <person name="Goeker M."/>
        </authorList>
    </citation>
    <scope>NUCLEOTIDE SEQUENCE [LARGE SCALE GENOMIC DNA]</scope>
    <source>
        <strain evidence="2 3">DSM 21411</strain>
    </source>
</reference>
<dbReference type="OrthoDB" id="7012117at2"/>
<dbReference type="PANTHER" id="PTHR34512:SF30">
    <property type="entry name" value="OUTER MEMBRANE PROTEIN ASSEMBLY FACTOR BAMB"/>
    <property type="match status" value="1"/>
</dbReference>
<evidence type="ECO:0000313" key="2">
    <source>
        <dbReference type="EMBL" id="RZS95687.1"/>
    </source>
</evidence>
<dbReference type="Pfam" id="PF13360">
    <property type="entry name" value="PQQ_2"/>
    <property type="match status" value="1"/>
</dbReference>
<sequence>MRPFSLGIICLASALVSSCFLWDKDEPKLKTNEEGEVISLPYLWKTNLHFNDPVFNGTLKYPIYYKENIIIPMTKSPSGRLLAMVNPLNGKVLWEWDDRFVKATEDILIGQFPQFENLIFFPAGGRLYCVNLQNGETHWKRRMDRSFYSNVYGKGENFYMFGRSDAFPDSVYQSVIFKGNIVTGDLEEYLIPNFTMDYFFPGNRIGDVTAAMPVGLDGKEYLAVVWQEPFFEFFWQSYLGLYDQSTRAWVYEKTIINPEKAFNGVLLNPPVIYKDRIYMAVGFELTCHDLRTGQQYWRKKFDGEIFFSNFLIEEDRIIVNNEDQYVYALDPMSGNQLWKTRGSGTSSKMSYMNGVVYFNGGASGRLHAIDIREGKTVWKIDPKLIGEFPDEAFRGTAIYTLPGENGKKGKVISLTGNNAYCFEAYR</sequence>
<dbReference type="InterPro" id="IPR018391">
    <property type="entry name" value="PQQ_b-propeller_rpt"/>
</dbReference>
<dbReference type="PROSITE" id="PS51257">
    <property type="entry name" value="PROKAR_LIPOPROTEIN"/>
    <property type="match status" value="1"/>
</dbReference>
<dbReference type="RefSeq" id="WP_130274744.1">
    <property type="nucleotide sequence ID" value="NZ_SGXG01000001.1"/>
</dbReference>
<gene>
    <name evidence="2" type="ORF">BC751_1226</name>
</gene>
<accession>A0A4Q7P7B0</accession>
<name>A0A4Q7P7B0_9BACT</name>
<dbReference type="InterPro" id="IPR015943">
    <property type="entry name" value="WD40/YVTN_repeat-like_dom_sf"/>
</dbReference>
<dbReference type="Proteomes" id="UP000292209">
    <property type="component" value="Unassembled WGS sequence"/>
</dbReference>
<dbReference type="InterPro" id="IPR011047">
    <property type="entry name" value="Quinoprotein_ADH-like_sf"/>
</dbReference>
<feature type="domain" description="Pyrrolo-quinoline quinone repeat" evidence="1">
    <location>
        <begin position="266"/>
        <end position="379"/>
    </location>
</feature>
<evidence type="ECO:0000313" key="3">
    <source>
        <dbReference type="Proteomes" id="UP000292209"/>
    </source>
</evidence>
<comment type="caution">
    <text evidence="2">The sequence shown here is derived from an EMBL/GenBank/DDBJ whole genome shotgun (WGS) entry which is preliminary data.</text>
</comment>
<dbReference type="SUPFAM" id="SSF50998">
    <property type="entry name" value="Quinoprotein alcohol dehydrogenase-like"/>
    <property type="match status" value="2"/>
</dbReference>
<keyword evidence="3" id="KW-1185">Reference proteome</keyword>